<accession>A0ABW0PDR1</accession>
<dbReference type="InterPro" id="IPR000223">
    <property type="entry name" value="Pept_S26A_signal_pept_1"/>
</dbReference>
<keyword evidence="9" id="KW-1185">Reference proteome</keyword>
<proteinExistence type="inferred from homology"/>
<dbReference type="GO" id="GO:0009003">
    <property type="term" value="F:signal peptidase activity"/>
    <property type="evidence" value="ECO:0007669"/>
    <property type="project" value="UniProtKB-EC"/>
</dbReference>
<evidence type="ECO:0000256" key="2">
    <source>
        <dbReference type="ARBA" id="ARBA00009370"/>
    </source>
</evidence>
<dbReference type="EC" id="3.4.21.89" evidence="3 6"/>
<dbReference type="PANTHER" id="PTHR43390:SF1">
    <property type="entry name" value="CHLOROPLAST PROCESSING PEPTIDASE"/>
    <property type="match status" value="1"/>
</dbReference>
<name>A0ABW0PDR1_9BURK</name>
<keyword evidence="6" id="KW-0645">Protease</keyword>
<dbReference type="EMBL" id="JBHSMS010000015">
    <property type="protein sequence ID" value="MFC5510403.1"/>
    <property type="molecule type" value="Genomic_DNA"/>
</dbReference>
<evidence type="ECO:0000256" key="5">
    <source>
        <dbReference type="ARBA" id="ARBA00022801"/>
    </source>
</evidence>
<keyword evidence="5 6" id="KW-0378">Hydrolase</keyword>
<dbReference type="InterPro" id="IPR019533">
    <property type="entry name" value="Peptidase_S26"/>
</dbReference>
<dbReference type="RefSeq" id="WP_379717670.1">
    <property type="nucleotide sequence ID" value="NZ_JBHSMS010000015.1"/>
</dbReference>
<sequence>MSAQPAASVPARRTKLAIGVGVVCALSIYLGHGRSFVSLSHDPHEVNCLPELHLALLVHHQPDKVERGDYLFWKASSISALAYVGEDFVLKRVAGVPGDTLSIRGEQVFINERLVAEGLEDAVLYKRPASSFQRTEVIPPDRYFVVGTARMSNDSRYWGYLPHASIVGKGYRIY</sequence>
<protein>
    <recommendedName>
        <fullName evidence="4 6">Signal peptidase I</fullName>
        <ecNumber evidence="3 6">3.4.21.89</ecNumber>
    </recommendedName>
</protein>
<comment type="caution">
    <text evidence="8">The sequence shown here is derived from an EMBL/GenBank/DDBJ whole genome shotgun (WGS) entry which is preliminary data.</text>
</comment>
<comment type="catalytic activity">
    <reaction evidence="1 6">
        <text>Cleavage of hydrophobic, N-terminal signal or leader sequences from secreted and periplasmic proteins.</text>
        <dbReference type="EC" id="3.4.21.89"/>
    </reaction>
</comment>
<dbReference type="PROSITE" id="PS00760">
    <property type="entry name" value="SPASE_I_2"/>
    <property type="match status" value="1"/>
</dbReference>
<comment type="similarity">
    <text evidence="2 6">Belongs to the peptidase S26 family.</text>
</comment>
<evidence type="ECO:0000256" key="1">
    <source>
        <dbReference type="ARBA" id="ARBA00000677"/>
    </source>
</evidence>
<dbReference type="PANTHER" id="PTHR43390">
    <property type="entry name" value="SIGNAL PEPTIDASE I"/>
    <property type="match status" value="1"/>
</dbReference>
<evidence type="ECO:0000256" key="4">
    <source>
        <dbReference type="ARBA" id="ARBA00019232"/>
    </source>
</evidence>
<organism evidence="8 9">
    <name type="scientific">Massilia jejuensis</name>
    <dbReference type="NCBI Taxonomy" id="648894"/>
    <lineage>
        <taxon>Bacteria</taxon>
        <taxon>Pseudomonadati</taxon>
        <taxon>Pseudomonadota</taxon>
        <taxon>Betaproteobacteria</taxon>
        <taxon>Burkholderiales</taxon>
        <taxon>Oxalobacteraceae</taxon>
        <taxon>Telluria group</taxon>
        <taxon>Massilia</taxon>
    </lineage>
</organism>
<evidence type="ECO:0000313" key="8">
    <source>
        <dbReference type="EMBL" id="MFC5510403.1"/>
    </source>
</evidence>
<dbReference type="Gene3D" id="2.10.109.10">
    <property type="entry name" value="Umud Fragment, subunit A"/>
    <property type="match status" value="1"/>
</dbReference>
<comment type="subcellular location">
    <subcellularLocation>
        <location evidence="6">Membrane</location>
        <topology evidence="6">Single-pass type II membrane protein</topology>
    </subcellularLocation>
</comment>
<evidence type="ECO:0000256" key="3">
    <source>
        <dbReference type="ARBA" id="ARBA00013208"/>
    </source>
</evidence>
<dbReference type="Pfam" id="PF10502">
    <property type="entry name" value="Peptidase_S26"/>
    <property type="match status" value="1"/>
</dbReference>
<dbReference type="NCBIfam" id="TIGR02227">
    <property type="entry name" value="sigpep_I_bact"/>
    <property type="match status" value="1"/>
</dbReference>
<dbReference type="SUPFAM" id="SSF51306">
    <property type="entry name" value="LexA/Signal peptidase"/>
    <property type="match status" value="1"/>
</dbReference>
<gene>
    <name evidence="8" type="primary">lepB</name>
    <name evidence="8" type="ORF">ACFPOU_04575</name>
</gene>
<evidence type="ECO:0000256" key="6">
    <source>
        <dbReference type="RuleBase" id="RU362042"/>
    </source>
</evidence>
<dbReference type="InterPro" id="IPR019757">
    <property type="entry name" value="Pept_S26A_signal_pept_1_Lys-AS"/>
</dbReference>
<dbReference type="InterPro" id="IPR036286">
    <property type="entry name" value="LexA/Signal_pep-like_sf"/>
</dbReference>
<feature type="domain" description="Peptidase S26" evidence="7">
    <location>
        <begin position="56"/>
        <end position="170"/>
    </location>
</feature>
<reference evidence="9" key="1">
    <citation type="journal article" date="2019" name="Int. J. Syst. Evol. Microbiol.">
        <title>The Global Catalogue of Microorganisms (GCM) 10K type strain sequencing project: providing services to taxonomists for standard genome sequencing and annotation.</title>
        <authorList>
            <consortium name="The Broad Institute Genomics Platform"/>
            <consortium name="The Broad Institute Genome Sequencing Center for Infectious Disease"/>
            <person name="Wu L."/>
            <person name="Ma J."/>
        </authorList>
    </citation>
    <scope>NUCLEOTIDE SEQUENCE [LARGE SCALE GENOMIC DNA]</scope>
    <source>
        <strain evidence="9">CCUG 38813</strain>
    </source>
</reference>
<dbReference type="Proteomes" id="UP001596031">
    <property type="component" value="Unassembled WGS sequence"/>
</dbReference>
<evidence type="ECO:0000259" key="7">
    <source>
        <dbReference type="Pfam" id="PF10502"/>
    </source>
</evidence>
<evidence type="ECO:0000313" key="9">
    <source>
        <dbReference type="Proteomes" id="UP001596031"/>
    </source>
</evidence>